<name>A0A919Y9M5_9BACL</name>
<dbReference type="EMBL" id="BORT01000004">
    <property type="protein sequence ID" value="GIO46696.1"/>
    <property type="molecule type" value="Genomic_DNA"/>
</dbReference>
<reference evidence="2 3" key="1">
    <citation type="submission" date="2021-03" db="EMBL/GenBank/DDBJ databases">
        <title>Antimicrobial resistance genes in bacteria isolated from Japanese honey, and their potential for conferring macrolide and lincosamide resistance in the American foulbrood pathogen Paenibacillus larvae.</title>
        <authorList>
            <person name="Okamoto M."/>
            <person name="Kumagai M."/>
            <person name="Kanamori H."/>
            <person name="Takamatsu D."/>
        </authorList>
    </citation>
    <scope>NUCLEOTIDE SEQUENCE [LARGE SCALE GENOMIC DNA]</scope>
    <source>
        <strain evidence="2 3">J34TS1</strain>
    </source>
</reference>
<accession>A0A919Y9M5</accession>
<evidence type="ECO:0000313" key="2">
    <source>
        <dbReference type="EMBL" id="GIO46696.1"/>
    </source>
</evidence>
<keyword evidence="1" id="KW-0812">Transmembrane</keyword>
<organism evidence="2 3">
    <name type="scientific">Paenibacillus azoreducens</name>
    <dbReference type="NCBI Taxonomy" id="116718"/>
    <lineage>
        <taxon>Bacteria</taxon>
        <taxon>Bacillati</taxon>
        <taxon>Bacillota</taxon>
        <taxon>Bacilli</taxon>
        <taxon>Bacillales</taxon>
        <taxon>Paenibacillaceae</taxon>
        <taxon>Paenibacillus</taxon>
    </lineage>
</organism>
<dbReference type="AlphaFoldDB" id="A0A919Y9M5"/>
<evidence type="ECO:0000313" key="3">
    <source>
        <dbReference type="Proteomes" id="UP000682811"/>
    </source>
</evidence>
<comment type="caution">
    <text evidence="2">The sequence shown here is derived from an EMBL/GenBank/DDBJ whole genome shotgun (WGS) entry which is preliminary data.</text>
</comment>
<feature type="transmembrane region" description="Helical" evidence="1">
    <location>
        <begin position="33"/>
        <end position="51"/>
    </location>
</feature>
<keyword evidence="1" id="KW-1133">Transmembrane helix</keyword>
<protein>
    <submittedName>
        <fullName evidence="2">Uncharacterized protein</fullName>
    </submittedName>
</protein>
<evidence type="ECO:0000256" key="1">
    <source>
        <dbReference type="SAM" id="Phobius"/>
    </source>
</evidence>
<proteinExistence type="predicted"/>
<keyword evidence="3" id="KW-1185">Reference proteome</keyword>
<sequence length="71" mass="8484">MLSKRFEKIAFKHNQNQTSQSLMKNVEKPQSCTIMRIFGVLVLMSMFLRVVENKMKRFVSMPHVEGIYKYR</sequence>
<gene>
    <name evidence="2" type="ORF">J34TS1_14610</name>
</gene>
<keyword evidence="1" id="KW-0472">Membrane</keyword>
<dbReference type="Proteomes" id="UP000682811">
    <property type="component" value="Unassembled WGS sequence"/>
</dbReference>